<dbReference type="PANTHER" id="PTHR31639:SF42">
    <property type="entry name" value="OS02G0160200 PROTEIN"/>
    <property type="match status" value="1"/>
</dbReference>
<dbReference type="PANTHER" id="PTHR31639">
    <property type="entry name" value="F-BOX PROTEIN-LIKE"/>
    <property type="match status" value="1"/>
</dbReference>
<dbReference type="Proteomes" id="UP001497480">
    <property type="component" value="Unassembled WGS sequence"/>
</dbReference>
<reference evidence="2 3" key="1">
    <citation type="submission" date="2024-03" db="EMBL/GenBank/DDBJ databases">
        <authorList>
            <person name="Martinez-Hernandez J."/>
        </authorList>
    </citation>
    <scope>NUCLEOTIDE SEQUENCE [LARGE SCALE GENOMIC DNA]</scope>
</reference>
<keyword evidence="3" id="KW-1185">Reference proteome</keyword>
<dbReference type="Pfam" id="PF24758">
    <property type="entry name" value="LRR_At5g56370"/>
    <property type="match status" value="1"/>
</dbReference>
<dbReference type="InterPro" id="IPR055411">
    <property type="entry name" value="LRR_FXL15/At3g58940/PEG3-like"/>
</dbReference>
<dbReference type="PROSITE" id="PS50181">
    <property type="entry name" value="FBOX"/>
    <property type="match status" value="1"/>
</dbReference>
<proteinExistence type="predicted"/>
<name>A0AAV1YNL0_LUPLU</name>
<dbReference type="AlphaFoldDB" id="A0AAV1YNL0"/>
<dbReference type="InterPro" id="IPR036047">
    <property type="entry name" value="F-box-like_dom_sf"/>
</dbReference>
<accession>A0AAV1YNL0</accession>
<organism evidence="2 3">
    <name type="scientific">Lupinus luteus</name>
    <name type="common">European yellow lupine</name>
    <dbReference type="NCBI Taxonomy" id="3873"/>
    <lineage>
        <taxon>Eukaryota</taxon>
        <taxon>Viridiplantae</taxon>
        <taxon>Streptophyta</taxon>
        <taxon>Embryophyta</taxon>
        <taxon>Tracheophyta</taxon>
        <taxon>Spermatophyta</taxon>
        <taxon>Magnoliopsida</taxon>
        <taxon>eudicotyledons</taxon>
        <taxon>Gunneridae</taxon>
        <taxon>Pentapetalae</taxon>
        <taxon>rosids</taxon>
        <taxon>fabids</taxon>
        <taxon>Fabales</taxon>
        <taxon>Fabaceae</taxon>
        <taxon>Papilionoideae</taxon>
        <taxon>50 kb inversion clade</taxon>
        <taxon>genistoids sensu lato</taxon>
        <taxon>core genistoids</taxon>
        <taxon>Genisteae</taxon>
        <taxon>Lupinus</taxon>
    </lineage>
</organism>
<dbReference type="EMBL" id="CAXHTB010000026">
    <property type="protein sequence ID" value="CAL0335214.1"/>
    <property type="molecule type" value="Genomic_DNA"/>
</dbReference>
<dbReference type="SMART" id="SM00256">
    <property type="entry name" value="FBOX"/>
    <property type="match status" value="1"/>
</dbReference>
<sequence length="543" mass="62871">MEPECSANMIDISNLPDAILQHILFFLPIHDAASTSSLSKTWLRVWNSLPVFTFTFSQRNLGLAVPDFVNRVNQSLSPLHSNKAVIEEFFVSMNLSIQEHKDFVSDIDNWISLVLRNCVRKLIIRISSPSQIYILSKPIFNSRFLVVVRLHGCKLPETTFDGARDFKYLKELSLFNVVADDYQVQKLINLCHSLEQLSVTLDHIMDFLDLDNFLMLHYVRVTVKLLRLNAINLQTLMFFGLQGLHLSDSTINVKNLYCVFSPQIMTFNILLQEMLSTFTLLEEFRLLLRISVKSYRIRHCHLKILHLFGTIVPESPWQVEIDMPCLCHLYCHSHVFPSLCVISPSIKECETLQLHIIRSHNNLRDCADIHRLGIFLQNFNQSIEVNLNDICTENLITLEQLQEQNLIPRAATKIKKLILNSFSASSDYTYFLDALLFTCHPSYLLIETCVLNSDHFIKFLCCQLLGRQENPACCRDNVVQKCWRHFLKDVEVKCYKKLCETEELSCFVSSDLSSTLSLCDTEKRVEFRFEWLEEPVCTSSHDL</sequence>
<evidence type="ECO:0000259" key="1">
    <source>
        <dbReference type="PROSITE" id="PS50181"/>
    </source>
</evidence>
<dbReference type="Gene3D" id="1.20.1280.50">
    <property type="match status" value="1"/>
</dbReference>
<dbReference type="Pfam" id="PF00646">
    <property type="entry name" value="F-box"/>
    <property type="match status" value="1"/>
</dbReference>
<comment type="caution">
    <text evidence="2">The sequence shown here is derived from an EMBL/GenBank/DDBJ whole genome shotgun (WGS) entry which is preliminary data.</text>
</comment>
<evidence type="ECO:0000313" key="2">
    <source>
        <dbReference type="EMBL" id="CAL0335214.1"/>
    </source>
</evidence>
<dbReference type="SUPFAM" id="SSF81383">
    <property type="entry name" value="F-box domain"/>
    <property type="match status" value="1"/>
</dbReference>
<gene>
    <name evidence="2" type="ORF">LLUT_LOCUS36274</name>
</gene>
<dbReference type="InterPro" id="IPR053781">
    <property type="entry name" value="F-box_AtFBL13-like"/>
</dbReference>
<protein>
    <recommendedName>
        <fullName evidence="1">F-box domain-containing protein</fullName>
    </recommendedName>
</protein>
<evidence type="ECO:0000313" key="3">
    <source>
        <dbReference type="Proteomes" id="UP001497480"/>
    </source>
</evidence>
<dbReference type="CDD" id="cd22160">
    <property type="entry name" value="F-box_AtFBL13-like"/>
    <property type="match status" value="1"/>
</dbReference>
<feature type="domain" description="F-box" evidence="1">
    <location>
        <begin position="9"/>
        <end position="59"/>
    </location>
</feature>
<dbReference type="InterPro" id="IPR001810">
    <property type="entry name" value="F-box_dom"/>
</dbReference>